<evidence type="ECO:0000313" key="2">
    <source>
        <dbReference type="Proteomes" id="UP001199106"/>
    </source>
</evidence>
<comment type="caution">
    <text evidence="1">The sequence shown here is derived from an EMBL/GenBank/DDBJ whole genome shotgun (WGS) entry which is preliminary data.</text>
</comment>
<evidence type="ECO:0000313" key="1">
    <source>
        <dbReference type="EMBL" id="KAG9192267.1"/>
    </source>
</evidence>
<reference evidence="1" key="1">
    <citation type="submission" date="2021-07" db="EMBL/GenBank/DDBJ databases">
        <title>Genome Resource of American Ginseng Black Spot Pathogen Alternaria panax.</title>
        <authorList>
            <person name="Qiu C."/>
            <person name="Wang W."/>
            <person name="Liu Z."/>
        </authorList>
    </citation>
    <scope>NUCLEOTIDE SEQUENCE</scope>
    <source>
        <strain evidence="1">BNCC115425</strain>
    </source>
</reference>
<dbReference type="Proteomes" id="UP001199106">
    <property type="component" value="Unassembled WGS sequence"/>
</dbReference>
<protein>
    <submittedName>
        <fullName evidence="1">Uncharacterized protein</fullName>
    </submittedName>
</protein>
<proteinExistence type="predicted"/>
<dbReference type="Pfam" id="PF11017">
    <property type="entry name" value="DUF2855"/>
    <property type="match status" value="1"/>
</dbReference>
<organism evidence="1 2">
    <name type="scientific">Alternaria panax</name>
    <dbReference type="NCBI Taxonomy" id="48097"/>
    <lineage>
        <taxon>Eukaryota</taxon>
        <taxon>Fungi</taxon>
        <taxon>Dikarya</taxon>
        <taxon>Ascomycota</taxon>
        <taxon>Pezizomycotina</taxon>
        <taxon>Dothideomycetes</taxon>
        <taxon>Pleosporomycetidae</taxon>
        <taxon>Pleosporales</taxon>
        <taxon>Pleosporineae</taxon>
        <taxon>Pleosporaceae</taxon>
        <taxon>Alternaria</taxon>
        <taxon>Alternaria sect. Panax</taxon>
    </lineage>
</organism>
<dbReference type="AlphaFoldDB" id="A0AAD4ICM3"/>
<name>A0AAD4ICM3_9PLEO</name>
<accession>A0AAD4ICM3</accession>
<sequence>MLNASGKTASCFAYNLRHRRPVEHQPSRIIGVGSEASVNVIKRTGWYDNTVLYNDFDDTAMVIKNSNAKRIVVFDFGARPRANANWHSALSSLSPTVSFTLVTVGGEVTPQDPEKAAQRLANRASLNIVNASLLQERGIEDAEETYFDDLFAAFEAFWRQARNVEMLKLKWSEGLEDWKRGWEMLCRDEVGADVGLVYSV</sequence>
<dbReference type="EMBL" id="JAANER010000003">
    <property type="protein sequence ID" value="KAG9192267.1"/>
    <property type="molecule type" value="Genomic_DNA"/>
</dbReference>
<gene>
    <name evidence="1" type="ORF">G6011_11001</name>
</gene>
<keyword evidence="2" id="KW-1185">Reference proteome</keyword>
<dbReference type="InterPro" id="IPR021276">
    <property type="entry name" value="DUF2855"/>
</dbReference>